<sequence length="1096" mass="122729">MKSNAEMSENRFLGSISASSIRNLLHRSVSTKHKTNSTRSKSGPDGENNPPIDPNILVDKDPIPKQSLSKHEISQREITKSDSQKEVLSPPADPPVKVVVRIRPANVHEREGDQLVRKLSEDSVAAEDKKFTFDSILDSKSNQEYVFQLVGVPLVKNALAGYNTTILAYGQAGSGKSYTMWGPPSAMVENQASNSHQGIVPRIFQMLFSEIQREKENSEGKQINFQCRCSFLEIYNEQIGDLLDPTQRNLEIRDDTKHGFYVENLTEEYVTSYEDITQILIKGLSSRKVGATSIHSESSQSHIVFTCVIESWCKGTSSKCFGSSKTSRISLVDLAGLERSKLDDDGRQCVKEEKNVKKSLSQLGHLVNILAEGGQSGKTQDIAYRSSSLTNLLKESLGGNVKLAVICAISPDSNSSCETLSTLRFGQRVKSIHNEPVINEVSEDDVDLSDQIRQLKEELIRAKSCNSVGRSELESLNHLRLSLNRSLILPRIDNDAKDEAYANNDDVRELRLQLDKVHSSGEEKIEDTYESSSCIQFSSVEGGGSDTELTSDHYGSSLEESEADEFSLDKSHTELQQEESFASVDDIAGGPHTSKTIDTAFRSSISISSLHQSSVFQDPTLSESPKFQNNHRKSITFASSTHLASQNIVSESSKFGSDVSRQSHRRSDIRSSLRASKIFPGPTESLAASLQRGLQIIDSHQQNSASDTPSVAFSFEHLALKPCPTGDRAKSSLQTLSEERPSTYGSSTSFLCASCRRTGGLTGSTKVRDSLKALTSVDSAENSNGLIAYVPKDAGKGLAEASRREKELESICMKQAAKIEQLNLLVEQYKHDRKQNSILEHSYTLHSEDLNNEIIQIDELKNQKFHAPKDERKPLRWDDSENHEIINEKYEIKEIMEEMGSEYRKTSFDINEKEVLLDEIQSLRSKLPSFTEGTHTKSFERVRSSLLLQSIQLRKSGAFSQGNNEEELEKERQRWMEMESEWISLTDELRIELESSRRRAEKVEMELILEKKCTEELDEVLQRSVIGHARMVEHYSELQEKYNDLVGKYQLTMEGIAELKKAAAKAGAKGRGSLLQNPWKQNFQPLELRGQGRWNY</sequence>
<evidence type="ECO:0000313" key="1">
    <source>
        <dbReference type="EMBL" id="KAI8006621.1"/>
    </source>
</evidence>
<organism evidence="1 2">
    <name type="scientific">Camellia lanceoleosa</name>
    <dbReference type="NCBI Taxonomy" id="1840588"/>
    <lineage>
        <taxon>Eukaryota</taxon>
        <taxon>Viridiplantae</taxon>
        <taxon>Streptophyta</taxon>
        <taxon>Embryophyta</taxon>
        <taxon>Tracheophyta</taxon>
        <taxon>Spermatophyta</taxon>
        <taxon>Magnoliopsida</taxon>
        <taxon>eudicotyledons</taxon>
        <taxon>Gunneridae</taxon>
        <taxon>Pentapetalae</taxon>
        <taxon>asterids</taxon>
        <taxon>Ericales</taxon>
        <taxon>Theaceae</taxon>
        <taxon>Camellia</taxon>
    </lineage>
</organism>
<dbReference type="EMBL" id="CM045764">
    <property type="protein sequence ID" value="KAI8006621.1"/>
    <property type="molecule type" value="Genomic_DNA"/>
</dbReference>
<dbReference type="Proteomes" id="UP001060215">
    <property type="component" value="Chromosome 7"/>
</dbReference>
<comment type="caution">
    <text evidence="1">The sequence shown here is derived from an EMBL/GenBank/DDBJ whole genome shotgun (WGS) entry which is preliminary data.</text>
</comment>
<gene>
    <name evidence="1" type="ORF">LOK49_LG07G03466</name>
</gene>
<proteinExistence type="predicted"/>
<keyword evidence="2" id="KW-1185">Reference proteome</keyword>
<reference evidence="1 2" key="1">
    <citation type="journal article" date="2022" name="Plant J.">
        <title>Chromosome-level genome of Camellia lanceoleosa provides a valuable resource for understanding genome evolution and self-incompatibility.</title>
        <authorList>
            <person name="Gong W."/>
            <person name="Xiao S."/>
            <person name="Wang L."/>
            <person name="Liao Z."/>
            <person name="Chang Y."/>
            <person name="Mo W."/>
            <person name="Hu G."/>
            <person name="Li W."/>
            <person name="Zhao G."/>
            <person name="Zhu H."/>
            <person name="Hu X."/>
            <person name="Ji K."/>
            <person name="Xiang X."/>
            <person name="Song Q."/>
            <person name="Yuan D."/>
            <person name="Jin S."/>
            <person name="Zhang L."/>
        </authorList>
    </citation>
    <scope>NUCLEOTIDE SEQUENCE [LARGE SCALE GENOMIC DNA]</scope>
    <source>
        <strain evidence="1">SQ_2022a</strain>
    </source>
</reference>
<evidence type="ECO:0000313" key="2">
    <source>
        <dbReference type="Proteomes" id="UP001060215"/>
    </source>
</evidence>
<protein>
    <submittedName>
        <fullName evidence="1">Kinesin-like protein KIN-12F</fullName>
    </submittedName>
</protein>
<name>A0ACC0H2L1_9ERIC</name>
<accession>A0ACC0H2L1</accession>